<proteinExistence type="predicted"/>
<protein>
    <recommendedName>
        <fullName evidence="3">DUF2931 domain-containing protein</fullName>
    </recommendedName>
</protein>
<organism evidence="1 2">
    <name type="scientific">Chryseobacterium phosphatilyticum</name>
    <dbReference type="NCBI Taxonomy" id="475075"/>
    <lineage>
        <taxon>Bacteria</taxon>
        <taxon>Pseudomonadati</taxon>
        <taxon>Bacteroidota</taxon>
        <taxon>Flavobacteriia</taxon>
        <taxon>Flavobacteriales</taxon>
        <taxon>Weeksellaceae</taxon>
        <taxon>Chryseobacterium group</taxon>
        <taxon>Chryseobacterium</taxon>
    </lineage>
</organism>
<evidence type="ECO:0000313" key="1">
    <source>
        <dbReference type="EMBL" id="PWN68971.1"/>
    </source>
</evidence>
<dbReference type="EMBL" id="PPED02000003">
    <property type="protein sequence ID" value="PWN68971.1"/>
    <property type="molecule type" value="Genomic_DNA"/>
</dbReference>
<evidence type="ECO:0008006" key="3">
    <source>
        <dbReference type="Google" id="ProtNLM"/>
    </source>
</evidence>
<evidence type="ECO:0000313" key="2">
    <source>
        <dbReference type="Proteomes" id="UP000236594"/>
    </source>
</evidence>
<reference evidence="1 2" key="1">
    <citation type="submission" date="2018-04" db="EMBL/GenBank/DDBJ databases">
        <title>Draft Genome Sequence of Phosphate-Solubilizing Chryseobacterium sp. ISE14 that is a Biocontrol and Plant Growth-Promoting Rhizobacterium Isolated from Cucumber.</title>
        <authorList>
            <person name="Jeong J.-J."/>
            <person name="Sang M.K."/>
            <person name="Choi I.-G."/>
            <person name="Kim K.D."/>
        </authorList>
    </citation>
    <scope>NUCLEOTIDE SEQUENCE [LARGE SCALE GENOMIC DNA]</scope>
    <source>
        <strain evidence="1 2">ISE14</strain>
    </source>
</reference>
<keyword evidence="2" id="KW-1185">Reference proteome</keyword>
<gene>
    <name evidence="1" type="ORF">C1631_012940</name>
</gene>
<dbReference type="AlphaFoldDB" id="A0A316X599"/>
<dbReference type="OrthoDB" id="5702951at2"/>
<name>A0A316X599_9FLAO</name>
<sequence length="436" mass="50031">MALRSFSAHIVFSAIYNNSPKEQKNNKRFYSVLYLFRWYWLYHHIRDLTDYSSVVMLLKTRIMISKNIQIITKILRMNKILIYLLSFLFFTQISCQEKKDDKKTKTMTKYEWTEGTSAPLGYPMEVYKGGIECEGGEWVGLGFGIIPGDGPWGAINHGMGNGFKSLPTRLDFVWMSYMENQFYMIDTAIDTAKIKEYFSKGYDTKVTNGSGEIEHLNYDEIGVGMAPGGVVVVWVVGVGVQKEVGRYQGKKVTIPESEIAKLDSHENRFWRKDYLDEVFNNGKVIPAEVREKNKGKEIPFGLWDTYRIRYSWKPVFELPEKGKLNSLANVKISTINGEKEQFDTSKSILAENEQRAIPRRIIFDYVGMDNKVYGANCDLNENSSFEAFKAIFSDDPNSTKADIIVKVNEANSYFTIKLRGENGKEAFIKTDTVEVF</sequence>
<dbReference type="Pfam" id="PF11153">
    <property type="entry name" value="DUF2931"/>
    <property type="match status" value="1"/>
</dbReference>
<accession>A0A316X599</accession>
<comment type="caution">
    <text evidence="1">The sequence shown here is derived from an EMBL/GenBank/DDBJ whole genome shotgun (WGS) entry which is preliminary data.</text>
</comment>
<dbReference type="Proteomes" id="UP000236594">
    <property type="component" value="Unassembled WGS sequence"/>
</dbReference>
<dbReference type="InterPro" id="IPR021326">
    <property type="entry name" value="DUF2931"/>
</dbReference>